<dbReference type="InterPro" id="IPR010985">
    <property type="entry name" value="Ribbon_hlx_hlx"/>
</dbReference>
<proteinExistence type="predicted"/>
<sequence>MSKLRLTVTIPQEEYERIEEEKKKKSVSRSALVQEIIKFFFAKEDEQVKIEKYIDGYKRIPEKTNYIAQLEQVQFETLDKEF</sequence>
<comment type="caution">
    <text evidence="2">The sequence shown here is derived from an EMBL/GenBank/DDBJ whole genome shotgun (WGS) entry which is preliminary data.</text>
</comment>
<dbReference type="Gene3D" id="1.10.1220.10">
    <property type="entry name" value="Met repressor-like"/>
    <property type="match status" value="1"/>
</dbReference>
<dbReference type="SUPFAM" id="SSF47598">
    <property type="entry name" value="Ribbon-helix-helix"/>
    <property type="match status" value="1"/>
</dbReference>
<reference evidence="2" key="1">
    <citation type="journal article" date="2014" name="Front. Microbiol.">
        <title>High frequency of phylogenetically diverse reductive dehalogenase-homologous genes in deep subseafloor sedimentary metagenomes.</title>
        <authorList>
            <person name="Kawai M."/>
            <person name="Futagami T."/>
            <person name="Toyoda A."/>
            <person name="Takaki Y."/>
            <person name="Nishi S."/>
            <person name="Hori S."/>
            <person name="Arai W."/>
            <person name="Tsubouchi T."/>
            <person name="Morono Y."/>
            <person name="Uchiyama I."/>
            <person name="Ito T."/>
            <person name="Fujiyama A."/>
            <person name="Inagaki F."/>
            <person name="Takami H."/>
        </authorList>
    </citation>
    <scope>NUCLEOTIDE SEQUENCE</scope>
    <source>
        <strain evidence="2">Expedition CK06-06</strain>
    </source>
</reference>
<protein>
    <recommendedName>
        <fullName evidence="1">Ribbon-helix-helix protein CopG domain-containing protein</fullName>
    </recommendedName>
</protein>
<evidence type="ECO:0000259" key="1">
    <source>
        <dbReference type="Pfam" id="PF01402"/>
    </source>
</evidence>
<dbReference type="InterPro" id="IPR013321">
    <property type="entry name" value="Arc_rbn_hlx_hlx"/>
</dbReference>
<dbReference type="EMBL" id="BARW01025952">
    <property type="protein sequence ID" value="GAJ14155.1"/>
    <property type="molecule type" value="Genomic_DNA"/>
</dbReference>
<organism evidence="2">
    <name type="scientific">marine sediment metagenome</name>
    <dbReference type="NCBI Taxonomy" id="412755"/>
    <lineage>
        <taxon>unclassified sequences</taxon>
        <taxon>metagenomes</taxon>
        <taxon>ecological metagenomes</taxon>
    </lineage>
</organism>
<feature type="domain" description="Ribbon-helix-helix protein CopG" evidence="1">
    <location>
        <begin position="5"/>
        <end position="42"/>
    </location>
</feature>
<dbReference type="InterPro" id="IPR002145">
    <property type="entry name" value="CopG"/>
</dbReference>
<dbReference type="GO" id="GO:0006355">
    <property type="term" value="P:regulation of DNA-templated transcription"/>
    <property type="evidence" value="ECO:0007669"/>
    <property type="project" value="InterPro"/>
</dbReference>
<evidence type="ECO:0000313" key="2">
    <source>
        <dbReference type="EMBL" id="GAJ14155.1"/>
    </source>
</evidence>
<name>X1VUZ0_9ZZZZ</name>
<accession>X1VUZ0</accession>
<gene>
    <name evidence="2" type="ORF">S12H4_42416</name>
</gene>
<dbReference type="Pfam" id="PF01402">
    <property type="entry name" value="RHH_1"/>
    <property type="match status" value="1"/>
</dbReference>
<dbReference type="AlphaFoldDB" id="X1VUZ0"/>